<protein>
    <submittedName>
        <fullName evidence="2">Uncharacterized protein</fullName>
    </submittedName>
</protein>
<evidence type="ECO:0000256" key="1">
    <source>
        <dbReference type="SAM" id="MobiDB-lite"/>
    </source>
</evidence>
<evidence type="ECO:0000313" key="3">
    <source>
        <dbReference type="Proteomes" id="UP000075604"/>
    </source>
</evidence>
<dbReference type="EMBL" id="JELX01002505">
    <property type="protein sequence ID" value="KYF55172.1"/>
    <property type="molecule type" value="Genomic_DNA"/>
</dbReference>
<organism evidence="2 3">
    <name type="scientific">Sorangium cellulosum</name>
    <name type="common">Polyangium cellulosum</name>
    <dbReference type="NCBI Taxonomy" id="56"/>
    <lineage>
        <taxon>Bacteria</taxon>
        <taxon>Pseudomonadati</taxon>
        <taxon>Myxococcota</taxon>
        <taxon>Polyangia</taxon>
        <taxon>Polyangiales</taxon>
        <taxon>Polyangiaceae</taxon>
        <taxon>Sorangium</taxon>
    </lineage>
</organism>
<evidence type="ECO:0000313" key="2">
    <source>
        <dbReference type="EMBL" id="KYF55172.1"/>
    </source>
</evidence>
<dbReference type="Proteomes" id="UP000075604">
    <property type="component" value="Unassembled WGS sequence"/>
</dbReference>
<name>A0A150PHP0_SORCE</name>
<comment type="caution">
    <text evidence="2">The sequence shown here is derived from an EMBL/GenBank/DDBJ whole genome shotgun (WGS) entry which is preliminary data.</text>
</comment>
<sequence length="207" mass="22865">MQPTDPRGSGQGTGAPKRPPKNPGTRPTTAPPHLDRHTKDAIGRALMHGVARVEAYLRRRGLPSGDVEDFAFECACLTYRNIADGSLALCADPAEREGQIGGYMRTMAWRMVRNRKRFKDVFRRHNREGGETLLEARTYEVEPALELASEIRAEPPKAQRFLLAMLGVGGALRFAHEAAVAAGMHKRAGKWTLQRCRARAAKRIAAV</sequence>
<gene>
    <name evidence="2" type="ORF">BE04_34985</name>
</gene>
<proteinExistence type="predicted"/>
<accession>A0A150PHP0</accession>
<feature type="region of interest" description="Disordered" evidence="1">
    <location>
        <begin position="1"/>
        <end position="36"/>
    </location>
</feature>
<reference evidence="2 3" key="1">
    <citation type="submission" date="2014-02" db="EMBL/GenBank/DDBJ databases">
        <title>The small core and large imbalanced accessory genome model reveals a collaborative survival strategy of Sorangium cellulosum strains in nature.</title>
        <authorList>
            <person name="Han K."/>
            <person name="Peng R."/>
            <person name="Blom J."/>
            <person name="Li Y.-Z."/>
        </authorList>
    </citation>
    <scope>NUCLEOTIDE SEQUENCE [LARGE SCALE GENOMIC DNA]</scope>
    <source>
        <strain evidence="2 3">So0157-18</strain>
    </source>
</reference>
<dbReference type="AlphaFoldDB" id="A0A150PHP0"/>